<protein>
    <recommendedName>
        <fullName evidence="4">Protease PrsW</fullName>
    </recommendedName>
</protein>
<dbReference type="GO" id="GO:0008233">
    <property type="term" value="F:peptidase activity"/>
    <property type="evidence" value="ECO:0007669"/>
    <property type="project" value="InterPro"/>
</dbReference>
<keyword evidence="1" id="KW-1133">Transmembrane helix</keyword>
<sequence length="519" mass="57298">MTWQHWLRVKTQDPTFLWTMTLSILVTGVAAGWLAQFAPKSKNVDSKSIHDAIAMGWESPDDLTSWLQAMDDDVPFDFRLVAISHLELDDDQSAAWSAVDLTSGSTQRGIASQLLLSIALGKPTPQLDQMANTAPATRHANQAIGALHLSQRSFGTAGKYFEREGLFEDAEIARQFALDVYGAANDSAAIERLAKLPPYAPLISPSERLLIAESNRDWTEIFRVIVPLTAERFKQGFATLLAIIAGIGWFVLAARMGRAGTREGARLWLCGLAIVMGGLSIPVTSLVNIWQELDWGITESNDLIEGIKFYVLGVGFREEFAKLLMLLPLMPIIVRRRSPIEALIVSACVGLGFAIVENMGYFARSSSTDSMGRFLTANFAHMSMTGLIGLSFARFFWKKQDISHALLTFLLVMLAHGFYDATIAVPGLQDLSIAGTIIFILLAYAFFHEVRSEYQQTPETISLTASFLFIVSMLTAITFVYVSWRMGFAASVTLLAVDVLGLGVMVYMYLREMPNSLIH</sequence>
<dbReference type="EMBL" id="SJPW01000008">
    <property type="protein sequence ID" value="TWU46258.1"/>
    <property type="molecule type" value="Genomic_DNA"/>
</dbReference>
<name>A0A5C6EBJ4_9BACT</name>
<keyword evidence="3" id="KW-1185">Reference proteome</keyword>
<evidence type="ECO:0008006" key="4">
    <source>
        <dbReference type="Google" id="ProtNLM"/>
    </source>
</evidence>
<dbReference type="RefSeq" id="WP_146462011.1">
    <property type="nucleotide sequence ID" value="NZ_SJPW01000008.1"/>
</dbReference>
<feature type="transmembrane region" description="Helical" evidence="1">
    <location>
        <begin position="374"/>
        <end position="393"/>
    </location>
</feature>
<feature type="transmembrane region" description="Helical" evidence="1">
    <location>
        <begin position="236"/>
        <end position="255"/>
    </location>
</feature>
<feature type="transmembrane region" description="Helical" evidence="1">
    <location>
        <begin position="488"/>
        <end position="510"/>
    </location>
</feature>
<feature type="transmembrane region" description="Helical" evidence="1">
    <location>
        <begin position="267"/>
        <end position="289"/>
    </location>
</feature>
<accession>A0A5C6EBJ4</accession>
<organism evidence="2 3">
    <name type="scientific">Rubripirellula tenax</name>
    <dbReference type="NCBI Taxonomy" id="2528015"/>
    <lineage>
        <taxon>Bacteria</taxon>
        <taxon>Pseudomonadati</taxon>
        <taxon>Planctomycetota</taxon>
        <taxon>Planctomycetia</taxon>
        <taxon>Pirellulales</taxon>
        <taxon>Pirellulaceae</taxon>
        <taxon>Rubripirellula</taxon>
    </lineage>
</organism>
<dbReference type="PANTHER" id="PTHR36844:SF1">
    <property type="entry name" value="PROTEASE PRSW"/>
    <property type="match status" value="1"/>
</dbReference>
<dbReference type="Pfam" id="PF13367">
    <property type="entry name" value="PrsW-protease"/>
    <property type="match status" value="1"/>
</dbReference>
<feature type="transmembrane region" description="Helical" evidence="1">
    <location>
        <begin position="431"/>
        <end position="448"/>
    </location>
</feature>
<reference evidence="2 3" key="1">
    <citation type="submission" date="2019-02" db="EMBL/GenBank/DDBJ databases">
        <title>Deep-cultivation of Planctomycetes and their phenomic and genomic characterization uncovers novel biology.</title>
        <authorList>
            <person name="Wiegand S."/>
            <person name="Jogler M."/>
            <person name="Boedeker C."/>
            <person name="Pinto D."/>
            <person name="Vollmers J."/>
            <person name="Rivas-Marin E."/>
            <person name="Kohn T."/>
            <person name="Peeters S.H."/>
            <person name="Heuer A."/>
            <person name="Rast P."/>
            <person name="Oberbeckmann S."/>
            <person name="Bunk B."/>
            <person name="Jeske O."/>
            <person name="Meyerdierks A."/>
            <person name="Storesund J.E."/>
            <person name="Kallscheuer N."/>
            <person name="Luecker S."/>
            <person name="Lage O.M."/>
            <person name="Pohl T."/>
            <person name="Merkel B.J."/>
            <person name="Hornburger P."/>
            <person name="Mueller R.-W."/>
            <person name="Bruemmer F."/>
            <person name="Labrenz M."/>
            <person name="Spormann A.M."/>
            <person name="Op Den Camp H."/>
            <person name="Overmann J."/>
            <person name="Amann R."/>
            <person name="Jetten M.S.M."/>
            <person name="Mascher T."/>
            <person name="Medema M.H."/>
            <person name="Devos D.P."/>
            <person name="Kaster A.-K."/>
            <person name="Ovreas L."/>
            <person name="Rohde M."/>
            <person name="Galperin M.Y."/>
            <person name="Jogler C."/>
        </authorList>
    </citation>
    <scope>NUCLEOTIDE SEQUENCE [LARGE SCALE GENOMIC DNA]</scope>
    <source>
        <strain evidence="2 3">Poly51</strain>
    </source>
</reference>
<dbReference type="InterPro" id="IPR026898">
    <property type="entry name" value="PrsW"/>
</dbReference>
<proteinExistence type="predicted"/>
<evidence type="ECO:0000256" key="1">
    <source>
        <dbReference type="SAM" id="Phobius"/>
    </source>
</evidence>
<feature type="transmembrane region" description="Helical" evidence="1">
    <location>
        <begin position="342"/>
        <end position="362"/>
    </location>
</feature>
<feature type="transmembrane region" description="Helical" evidence="1">
    <location>
        <begin position="460"/>
        <end position="482"/>
    </location>
</feature>
<dbReference type="Proteomes" id="UP000318288">
    <property type="component" value="Unassembled WGS sequence"/>
</dbReference>
<dbReference type="AlphaFoldDB" id="A0A5C6EBJ4"/>
<gene>
    <name evidence="2" type="ORF">Poly51_56540</name>
</gene>
<feature type="transmembrane region" description="Helical" evidence="1">
    <location>
        <begin position="405"/>
        <end position="425"/>
    </location>
</feature>
<feature type="transmembrane region" description="Helical" evidence="1">
    <location>
        <begin position="16"/>
        <end position="35"/>
    </location>
</feature>
<evidence type="ECO:0000313" key="3">
    <source>
        <dbReference type="Proteomes" id="UP000318288"/>
    </source>
</evidence>
<evidence type="ECO:0000313" key="2">
    <source>
        <dbReference type="EMBL" id="TWU46258.1"/>
    </source>
</evidence>
<keyword evidence="1" id="KW-0472">Membrane</keyword>
<comment type="caution">
    <text evidence="2">The sequence shown here is derived from an EMBL/GenBank/DDBJ whole genome shotgun (WGS) entry which is preliminary data.</text>
</comment>
<dbReference type="PANTHER" id="PTHR36844">
    <property type="entry name" value="PROTEASE PRSW"/>
    <property type="match status" value="1"/>
</dbReference>
<dbReference type="OrthoDB" id="243071at2"/>
<keyword evidence="1" id="KW-0812">Transmembrane</keyword>